<dbReference type="Pfam" id="PF00385">
    <property type="entry name" value="Chromo"/>
    <property type="match status" value="1"/>
</dbReference>
<dbReference type="Gene3D" id="2.40.50.40">
    <property type="match status" value="1"/>
</dbReference>
<keyword evidence="6" id="KW-1185">Reference proteome</keyword>
<feature type="region of interest" description="Disordered" evidence="3">
    <location>
        <begin position="64"/>
        <end position="107"/>
    </location>
</feature>
<feature type="domain" description="Chromo" evidence="4">
    <location>
        <begin position="18"/>
        <end position="76"/>
    </location>
</feature>
<comment type="subcellular location">
    <subcellularLocation>
        <location evidence="1">Nucleus</location>
    </subcellularLocation>
</comment>
<organism evidence="5 6">
    <name type="scientific">Necator americanus</name>
    <name type="common">Human hookworm</name>
    <dbReference type="NCBI Taxonomy" id="51031"/>
    <lineage>
        <taxon>Eukaryota</taxon>
        <taxon>Metazoa</taxon>
        <taxon>Ecdysozoa</taxon>
        <taxon>Nematoda</taxon>
        <taxon>Chromadorea</taxon>
        <taxon>Rhabditida</taxon>
        <taxon>Rhabditina</taxon>
        <taxon>Rhabditomorpha</taxon>
        <taxon>Strongyloidea</taxon>
        <taxon>Ancylostomatidae</taxon>
        <taxon>Bunostominae</taxon>
        <taxon>Necator</taxon>
    </lineage>
</organism>
<sequence length="192" mass="22133">MSSSEDSDERETEKGEEFIVEKILGKRTRKGEVEYLIKWKGYRLDDSTWEPAKQCNCESLIEEFERSQETGSPQKSRKRKNAQGDDEKALPKLSDNAKDIFDDGTSDDTPVVRPLKVKNREEDDKKYGVCEGRKISRILGLNTKGSELRMLVVYSDAKKFYKKDAELVPSRILRHYAPQAIKMECLLSKTNF</sequence>
<dbReference type="InterPro" id="IPR023779">
    <property type="entry name" value="Chromodomain_CS"/>
</dbReference>
<evidence type="ECO:0000256" key="2">
    <source>
        <dbReference type="ARBA" id="ARBA00023242"/>
    </source>
</evidence>
<evidence type="ECO:0000313" key="6">
    <source>
        <dbReference type="Proteomes" id="UP001303046"/>
    </source>
</evidence>
<dbReference type="InterPro" id="IPR016197">
    <property type="entry name" value="Chromo-like_dom_sf"/>
</dbReference>
<feature type="compositionally biased region" description="Basic and acidic residues" evidence="3">
    <location>
        <begin position="82"/>
        <end position="101"/>
    </location>
</feature>
<dbReference type="Proteomes" id="UP001303046">
    <property type="component" value="Unassembled WGS sequence"/>
</dbReference>
<dbReference type="InterPro" id="IPR051219">
    <property type="entry name" value="Heterochromatin_chromo-domain"/>
</dbReference>
<dbReference type="SMART" id="SM00298">
    <property type="entry name" value="CHROMO"/>
    <property type="match status" value="1"/>
</dbReference>
<dbReference type="PANTHER" id="PTHR22812">
    <property type="entry name" value="CHROMOBOX PROTEIN"/>
    <property type="match status" value="1"/>
</dbReference>
<dbReference type="InterPro" id="IPR000953">
    <property type="entry name" value="Chromo/chromo_shadow_dom"/>
</dbReference>
<dbReference type="InterPro" id="IPR017984">
    <property type="entry name" value="Chromo_dom_subgr"/>
</dbReference>
<evidence type="ECO:0000256" key="3">
    <source>
        <dbReference type="SAM" id="MobiDB-lite"/>
    </source>
</evidence>
<comment type="caution">
    <text evidence="5">The sequence shown here is derived from an EMBL/GenBank/DDBJ whole genome shotgun (WGS) entry which is preliminary data.</text>
</comment>
<evidence type="ECO:0000259" key="4">
    <source>
        <dbReference type="PROSITE" id="PS50013"/>
    </source>
</evidence>
<dbReference type="PROSITE" id="PS00598">
    <property type="entry name" value="CHROMO_1"/>
    <property type="match status" value="1"/>
</dbReference>
<dbReference type="EMBL" id="JAVFWL010000003">
    <property type="protein sequence ID" value="KAK6743550.1"/>
    <property type="molecule type" value="Genomic_DNA"/>
</dbReference>
<keyword evidence="2" id="KW-0539">Nucleus</keyword>
<dbReference type="CDD" id="cd00024">
    <property type="entry name" value="CD_CSD"/>
    <property type="match status" value="1"/>
</dbReference>
<reference evidence="5 6" key="1">
    <citation type="submission" date="2023-08" db="EMBL/GenBank/DDBJ databases">
        <title>A Necator americanus chromosomal reference genome.</title>
        <authorList>
            <person name="Ilik V."/>
            <person name="Petrzelkova K.J."/>
            <person name="Pardy F."/>
            <person name="Fuh T."/>
            <person name="Niatou-Singa F.S."/>
            <person name="Gouil Q."/>
            <person name="Baker L."/>
            <person name="Ritchie M.E."/>
            <person name="Jex A.R."/>
            <person name="Gazzola D."/>
            <person name="Li H."/>
            <person name="Toshio Fujiwara R."/>
            <person name="Zhan B."/>
            <person name="Aroian R.V."/>
            <person name="Pafco B."/>
            <person name="Schwarz E.M."/>
        </authorList>
    </citation>
    <scope>NUCLEOTIDE SEQUENCE [LARGE SCALE GENOMIC DNA]</scope>
    <source>
        <strain evidence="5 6">Aroian</strain>
        <tissue evidence="5">Whole animal</tissue>
    </source>
</reference>
<name>A0ABR1D1B6_NECAM</name>
<protein>
    <recommendedName>
        <fullName evidence="4">Chromo domain-containing protein</fullName>
    </recommendedName>
</protein>
<proteinExistence type="predicted"/>
<gene>
    <name evidence="5" type="primary">Necator_chrIII.g11444</name>
    <name evidence="5" type="ORF">RB195_010679</name>
</gene>
<dbReference type="PROSITE" id="PS50013">
    <property type="entry name" value="CHROMO_2"/>
    <property type="match status" value="1"/>
</dbReference>
<dbReference type="InterPro" id="IPR023780">
    <property type="entry name" value="Chromo_domain"/>
</dbReference>
<dbReference type="PRINTS" id="PR00504">
    <property type="entry name" value="CHROMODOMAIN"/>
</dbReference>
<evidence type="ECO:0000256" key="1">
    <source>
        <dbReference type="ARBA" id="ARBA00004123"/>
    </source>
</evidence>
<dbReference type="SUPFAM" id="SSF54160">
    <property type="entry name" value="Chromo domain-like"/>
    <property type="match status" value="1"/>
</dbReference>
<evidence type="ECO:0000313" key="5">
    <source>
        <dbReference type="EMBL" id="KAK6743550.1"/>
    </source>
</evidence>
<accession>A0ABR1D1B6</accession>